<keyword evidence="2" id="KW-1185">Reference proteome</keyword>
<comment type="caution">
    <text evidence="1">The sequence shown here is derived from an EMBL/GenBank/DDBJ whole genome shotgun (WGS) entry which is preliminary data.</text>
</comment>
<name>A0AAV6KYF5_9ERIC</name>
<proteinExistence type="predicted"/>
<dbReference type="AlphaFoldDB" id="A0AAV6KYF5"/>
<organism evidence="1 2">
    <name type="scientific">Rhododendron griersonianum</name>
    <dbReference type="NCBI Taxonomy" id="479676"/>
    <lineage>
        <taxon>Eukaryota</taxon>
        <taxon>Viridiplantae</taxon>
        <taxon>Streptophyta</taxon>
        <taxon>Embryophyta</taxon>
        <taxon>Tracheophyta</taxon>
        <taxon>Spermatophyta</taxon>
        <taxon>Magnoliopsida</taxon>
        <taxon>eudicotyledons</taxon>
        <taxon>Gunneridae</taxon>
        <taxon>Pentapetalae</taxon>
        <taxon>asterids</taxon>
        <taxon>Ericales</taxon>
        <taxon>Ericaceae</taxon>
        <taxon>Ericoideae</taxon>
        <taxon>Rhodoreae</taxon>
        <taxon>Rhododendron</taxon>
    </lineage>
</organism>
<gene>
    <name evidence="1" type="ORF">RHGRI_007801</name>
</gene>
<dbReference type="EMBL" id="JACTNZ010000003">
    <property type="protein sequence ID" value="KAG5557676.1"/>
    <property type="molecule type" value="Genomic_DNA"/>
</dbReference>
<evidence type="ECO:0000313" key="2">
    <source>
        <dbReference type="Proteomes" id="UP000823749"/>
    </source>
</evidence>
<reference evidence="1" key="1">
    <citation type="submission" date="2020-08" db="EMBL/GenBank/DDBJ databases">
        <title>Plant Genome Project.</title>
        <authorList>
            <person name="Zhang R.-G."/>
        </authorList>
    </citation>
    <scope>NUCLEOTIDE SEQUENCE</scope>
    <source>
        <strain evidence="1">WSP0</strain>
        <tissue evidence="1">Leaf</tissue>
    </source>
</reference>
<evidence type="ECO:0000313" key="1">
    <source>
        <dbReference type="EMBL" id="KAG5557676.1"/>
    </source>
</evidence>
<protein>
    <submittedName>
        <fullName evidence="1">Uncharacterized protein</fullName>
    </submittedName>
</protein>
<sequence>MEVPRRMTRQQSTVHFSRSTLTWQSNLQYIGGIGLGQFVPGGSEGLERFFSQFNPIHGQFGPVLRWVRCSESNPMLHFRIGDS</sequence>
<dbReference type="Proteomes" id="UP000823749">
    <property type="component" value="Chromosome 3"/>
</dbReference>
<accession>A0AAV6KYF5</accession>